<dbReference type="RefSeq" id="WP_183461503.1">
    <property type="nucleotide sequence ID" value="NZ_JACHWZ010000015.1"/>
</dbReference>
<reference evidence="4 5" key="1">
    <citation type="submission" date="2020-08" db="EMBL/GenBank/DDBJ databases">
        <title>Genomic Encyclopedia of Type Strains, Phase III (KMG-III): the genomes of soil and plant-associated and newly described type strains.</title>
        <authorList>
            <person name="Whitman W."/>
        </authorList>
    </citation>
    <scope>NUCLEOTIDE SEQUENCE [LARGE SCALE GENOMIC DNA]</scope>
    <source>
        <strain evidence="4 5">CECT 8799</strain>
    </source>
</reference>
<protein>
    <submittedName>
        <fullName evidence="4">Enoyl-CoA hydratase/carnithine racemase</fullName>
    </submittedName>
</protein>
<dbReference type="GO" id="GO:0004165">
    <property type="term" value="F:delta(3)-delta(2)-enoyl-CoA isomerase activity"/>
    <property type="evidence" value="ECO:0007669"/>
    <property type="project" value="UniProtKB-ARBA"/>
</dbReference>
<dbReference type="SUPFAM" id="SSF52096">
    <property type="entry name" value="ClpP/crotonase"/>
    <property type="match status" value="1"/>
</dbReference>
<dbReference type="PANTHER" id="PTHR43684">
    <property type="match status" value="1"/>
</dbReference>
<sequence length="259" mass="27835">MQTPCAEIQSQVTDRVLEITINRPERKNALTMAMYSALAELLNSAAGNIEVRAVVLSGTEGVFTSGNDLTDFLGGSASSEESPVFQFLVALYNFPKPVVAAVNGPAVGIGTTMLLHCDMAFAGDDAVFQMPFVNLGLCPEYASSYFLPRLMGHVKASELLLLGKKFGADEAVELGICNAVVPASEALDMARAAAGELAKKAPEAVRLTKQLLRQGTHSAGMEVIEREAGYFQKRLASEEFKEAATAFMEKRPADFSRFE</sequence>
<accession>A0A7W4Z9X5</accession>
<keyword evidence="3" id="KW-0413">Isomerase</keyword>
<evidence type="ECO:0000256" key="2">
    <source>
        <dbReference type="ARBA" id="ARBA00023140"/>
    </source>
</evidence>
<evidence type="ECO:0000256" key="3">
    <source>
        <dbReference type="ARBA" id="ARBA00023235"/>
    </source>
</evidence>
<dbReference type="Pfam" id="PF00378">
    <property type="entry name" value="ECH_1"/>
    <property type="match status" value="1"/>
</dbReference>
<organism evidence="4 5">
    <name type="scientific">Microbulbifer rhizosphaerae</name>
    <dbReference type="NCBI Taxonomy" id="1562603"/>
    <lineage>
        <taxon>Bacteria</taxon>
        <taxon>Pseudomonadati</taxon>
        <taxon>Pseudomonadota</taxon>
        <taxon>Gammaproteobacteria</taxon>
        <taxon>Cellvibrionales</taxon>
        <taxon>Microbulbiferaceae</taxon>
        <taxon>Microbulbifer</taxon>
    </lineage>
</organism>
<dbReference type="InterPro" id="IPR029045">
    <property type="entry name" value="ClpP/crotonase-like_dom_sf"/>
</dbReference>
<evidence type="ECO:0000313" key="5">
    <source>
        <dbReference type="Proteomes" id="UP000535937"/>
    </source>
</evidence>
<keyword evidence="5" id="KW-1185">Reference proteome</keyword>
<gene>
    <name evidence="4" type="ORF">FHS09_003153</name>
</gene>
<comment type="subcellular location">
    <subcellularLocation>
        <location evidence="1">Peroxisome</location>
    </subcellularLocation>
</comment>
<evidence type="ECO:0000313" key="4">
    <source>
        <dbReference type="EMBL" id="MBB3062308.1"/>
    </source>
</evidence>
<dbReference type="AlphaFoldDB" id="A0A7W4Z9X5"/>
<proteinExistence type="predicted"/>
<evidence type="ECO:0000256" key="1">
    <source>
        <dbReference type="ARBA" id="ARBA00004275"/>
    </source>
</evidence>
<dbReference type="EMBL" id="JACHWZ010000015">
    <property type="protein sequence ID" value="MBB3062308.1"/>
    <property type="molecule type" value="Genomic_DNA"/>
</dbReference>
<dbReference type="InterPro" id="IPR001753">
    <property type="entry name" value="Enoyl-CoA_hydra/iso"/>
</dbReference>
<dbReference type="CDD" id="cd06558">
    <property type="entry name" value="crotonase-like"/>
    <property type="match status" value="1"/>
</dbReference>
<keyword evidence="2" id="KW-0576">Peroxisome</keyword>
<dbReference type="PANTHER" id="PTHR43684:SF1">
    <property type="entry name" value="ENOYL-COA DELTA ISOMERASE 2"/>
    <property type="match status" value="1"/>
</dbReference>
<comment type="caution">
    <text evidence="4">The sequence shown here is derived from an EMBL/GenBank/DDBJ whole genome shotgun (WGS) entry which is preliminary data.</text>
</comment>
<dbReference type="Gene3D" id="3.90.226.10">
    <property type="entry name" value="2-enoyl-CoA Hydratase, Chain A, domain 1"/>
    <property type="match status" value="1"/>
</dbReference>
<name>A0A7W4Z9X5_9GAMM</name>
<dbReference type="Proteomes" id="UP000535937">
    <property type="component" value="Unassembled WGS sequence"/>
</dbReference>
<dbReference type="InterPro" id="IPR051053">
    <property type="entry name" value="ECH/Chromodomain_protein"/>
</dbReference>